<dbReference type="Pfam" id="PF17035">
    <property type="entry name" value="BET"/>
    <property type="match status" value="1"/>
</dbReference>
<evidence type="ECO:0000256" key="2">
    <source>
        <dbReference type="ARBA" id="ARBA00023117"/>
    </source>
</evidence>
<dbReference type="InterPro" id="IPR018359">
    <property type="entry name" value="Bromodomain_CS"/>
</dbReference>
<dbReference type="OMA" id="MKGMWKH"/>
<dbReference type="PROSITE" id="PS50014">
    <property type="entry name" value="BROMODOMAIN_2"/>
    <property type="match status" value="2"/>
</dbReference>
<feature type="region of interest" description="Disordered" evidence="4">
    <location>
        <begin position="174"/>
        <end position="313"/>
    </location>
</feature>
<feature type="region of interest" description="Disordered" evidence="4">
    <location>
        <begin position="481"/>
        <end position="570"/>
    </location>
</feature>
<proteinExistence type="predicted"/>
<feature type="compositionally biased region" description="Basic and acidic residues" evidence="4">
    <location>
        <begin position="301"/>
        <end position="313"/>
    </location>
</feature>
<dbReference type="CDD" id="cd05498">
    <property type="entry name" value="Bromo_Brdt_II_like"/>
    <property type="match status" value="1"/>
</dbReference>
<feature type="domain" description="Bromo" evidence="5">
    <location>
        <begin position="350"/>
        <end position="422"/>
    </location>
</feature>
<sequence>MCFRLEPKLEPVNGVVQPRVHPPPHRPGRVTNQLQFMKNVVMKGMWKHQHGWPFHTPVDTVKLGLPDYFKIVTKPMDLGTVKRRLENNYYWCAKEAIEDIDQMFTNCYMYNKPGEDVTIMANSLEKHYRSKLQGGMPPVEVVLTQDVNKKIVKTPKLTSKKTVMTPGHALSAALSAAPSNASTAGHNHGAPSGAPPLAMVKKTSPLLPPPASSEPHLKPVRAPPIPGAGGSGAQGAPAPTTAPPPSSTPVKTQPLPDGSMLTPVSGVAGAKSGPAGDALPPVMSAPPPATSARTGSGKVGTRRESGHHPKRPIKDLHEELPHFSSNKSRVKLSDALKYCNEILRELFSKKHSAYAWPFYKPVDAQQLGLHDYHNIITRPMDLGTVKQKMDGREYGKPEEFAQDVRQIFKNCYTYNPETHDVVAMAKKLEQAAGGAVKVEKMDFDSDGSEKDQVSKDDWNRRLLHVQEQMRQLSEQIRILVEETPPGGGGGGRGVKRPRKAGPGGVGSRGAKKAKAEVPPPPPPVASQVASGGGAGGGVGGTLPPPPIPHYTSDDEDDAKPMSYDEKRKLKTNPDEIEIDFETLKPSTLRELEKYVATCLRRAKPLKPYYEKKSGDQQLTEKKQELEKRLEDVTKTLGGDPRKEKKARGGGGGGGAAGAKNSAGGGKSGEAKAASGGGPNAGNGSSGSSSDSESSGSSSSSSDSDSDSETENSPTKAADKANHKAAVAAAAAAAAVAATANSSAPVPGNGAGSNPSTNISVRRDLMPNSNHGPAPREPMVPQQPAPAFGAPMGVGMPVASGRNSVDALDSGGLNAAVLGGGGAPAGVGGGGGGGGTKTKAALKGWSSLAGQNTATSNVGAGAMASTQASSKSNFHQKTSDTFAAFRKAAQEKQDRERQLKEQQETQRLKKEAAERERQRQENEKRKEKEEEELLEQARRSMTGGPNNAAGAGAGAPPGQPEVNAQSEADKLAEAARLERERLRQREQERRRREAKANQIDMNMQSDLMAAFEENIT</sequence>
<evidence type="ECO:0000256" key="4">
    <source>
        <dbReference type="SAM" id="MobiDB-lite"/>
    </source>
</evidence>
<feature type="compositionally biased region" description="Gly residues" evidence="4">
    <location>
        <begin position="530"/>
        <end position="540"/>
    </location>
</feature>
<dbReference type="Pfam" id="PF00439">
    <property type="entry name" value="Bromodomain"/>
    <property type="match status" value="2"/>
</dbReference>
<dbReference type="GO" id="GO:0006338">
    <property type="term" value="P:chromatin remodeling"/>
    <property type="evidence" value="ECO:0007669"/>
    <property type="project" value="TreeGrafter"/>
</dbReference>
<feature type="compositionally biased region" description="Basic and acidic residues" evidence="4">
    <location>
        <begin position="608"/>
        <end position="633"/>
    </location>
</feature>
<dbReference type="InterPro" id="IPR050935">
    <property type="entry name" value="Bromo_chromatin_reader"/>
</dbReference>
<feature type="compositionally biased region" description="Basic and acidic residues" evidence="4">
    <location>
        <begin position="558"/>
        <end position="570"/>
    </location>
</feature>
<dbReference type="Gene3D" id="1.20.1270.220">
    <property type="match status" value="1"/>
</dbReference>
<evidence type="ECO:0000313" key="6">
    <source>
        <dbReference type="EMBL" id="TRY80396.1"/>
    </source>
</evidence>
<dbReference type="FunFam" id="1.20.920.10:FF:000002">
    <property type="entry name" value="Bromodomain-containing protein 4"/>
    <property type="match status" value="1"/>
</dbReference>
<name>A0A553PRT9_TIGCA</name>
<feature type="compositionally biased region" description="Gly residues" evidence="4">
    <location>
        <begin position="674"/>
        <end position="684"/>
    </location>
</feature>
<dbReference type="SUPFAM" id="SSF47370">
    <property type="entry name" value="Bromodomain"/>
    <property type="match status" value="2"/>
</dbReference>
<feature type="compositionally biased region" description="Pro residues" evidence="4">
    <location>
        <begin position="774"/>
        <end position="783"/>
    </location>
</feature>
<dbReference type="InterPro" id="IPR001487">
    <property type="entry name" value="Bromodomain"/>
</dbReference>
<feature type="region of interest" description="Disordered" evidence="4">
    <location>
        <begin position="604"/>
        <end position="792"/>
    </location>
</feature>
<dbReference type="PRINTS" id="PR00503">
    <property type="entry name" value="BROMODOMAIN"/>
</dbReference>
<keyword evidence="2 3" id="KW-0103">Bromodomain</keyword>
<dbReference type="EMBL" id="VCGU01000001">
    <property type="protein sequence ID" value="TRY80396.1"/>
    <property type="molecule type" value="Genomic_DNA"/>
</dbReference>
<feature type="compositionally biased region" description="Basic and acidic residues" evidence="4">
    <location>
        <begin position="966"/>
        <end position="994"/>
    </location>
</feature>
<dbReference type="GO" id="GO:0005634">
    <property type="term" value="C:nucleus"/>
    <property type="evidence" value="ECO:0007669"/>
    <property type="project" value="TreeGrafter"/>
</dbReference>
<dbReference type="GO" id="GO:0000785">
    <property type="term" value="C:chromatin"/>
    <property type="evidence" value="ECO:0007669"/>
    <property type="project" value="TreeGrafter"/>
</dbReference>
<gene>
    <name evidence="6" type="ORF">TCAL_04716</name>
</gene>
<dbReference type="PANTHER" id="PTHR22880">
    <property type="entry name" value="FALZ-RELATED BROMODOMAIN-CONTAINING PROTEINS"/>
    <property type="match status" value="1"/>
</dbReference>
<evidence type="ECO:0000313" key="7">
    <source>
        <dbReference type="Proteomes" id="UP000318571"/>
    </source>
</evidence>
<dbReference type="PROSITE" id="PS00633">
    <property type="entry name" value="BROMODOMAIN_1"/>
    <property type="match status" value="2"/>
</dbReference>
<feature type="domain" description="Bromo" evidence="5">
    <location>
        <begin position="46"/>
        <end position="118"/>
    </location>
</feature>
<dbReference type="AlphaFoldDB" id="A0A553PRT9"/>
<dbReference type="InterPro" id="IPR043509">
    <property type="entry name" value="Bromo_Brdt_II"/>
</dbReference>
<comment type="caution">
    <text evidence="6">The sequence shown here is derived from an EMBL/GenBank/DDBJ whole genome shotgun (WGS) entry which is preliminary data.</text>
</comment>
<reference evidence="6 7" key="1">
    <citation type="journal article" date="2018" name="Nat. Ecol. Evol.">
        <title>Genomic signatures of mitonuclear coevolution across populations of Tigriopus californicus.</title>
        <authorList>
            <person name="Barreto F.S."/>
            <person name="Watson E.T."/>
            <person name="Lima T.G."/>
            <person name="Willett C.S."/>
            <person name="Edmands S."/>
            <person name="Li W."/>
            <person name="Burton R.S."/>
        </authorList>
    </citation>
    <scope>NUCLEOTIDE SEQUENCE [LARGE SCALE GENOMIC DNA]</scope>
    <source>
        <strain evidence="6 7">San Diego</strain>
    </source>
</reference>
<evidence type="ECO:0000256" key="1">
    <source>
        <dbReference type="ARBA" id="ARBA00022737"/>
    </source>
</evidence>
<dbReference type="InterPro" id="IPR031354">
    <property type="entry name" value="BRD4_CDT"/>
</dbReference>
<feature type="compositionally biased region" description="Gly residues" evidence="4">
    <location>
        <begin position="648"/>
        <end position="667"/>
    </location>
</feature>
<feature type="compositionally biased region" description="Low complexity" evidence="4">
    <location>
        <begin position="942"/>
        <end position="955"/>
    </location>
</feature>
<dbReference type="InterPro" id="IPR027353">
    <property type="entry name" value="NET_dom"/>
</dbReference>
<protein>
    <recommendedName>
        <fullName evidence="5">Bromo domain-containing protein</fullName>
    </recommendedName>
</protein>
<evidence type="ECO:0000256" key="3">
    <source>
        <dbReference type="PROSITE-ProRule" id="PRU00035"/>
    </source>
</evidence>
<dbReference type="Gene3D" id="1.20.920.10">
    <property type="entry name" value="Bromodomain-like"/>
    <property type="match status" value="2"/>
</dbReference>
<dbReference type="InterPro" id="IPR036427">
    <property type="entry name" value="Bromodomain-like_sf"/>
</dbReference>
<evidence type="ECO:0000259" key="5">
    <source>
        <dbReference type="PROSITE" id="PS50014"/>
    </source>
</evidence>
<dbReference type="SMART" id="SM00297">
    <property type="entry name" value="BROMO"/>
    <property type="match status" value="2"/>
</dbReference>
<keyword evidence="7" id="KW-1185">Reference proteome</keyword>
<feature type="compositionally biased region" description="Low complexity" evidence="4">
    <location>
        <begin position="723"/>
        <end position="743"/>
    </location>
</feature>
<dbReference type="STRING" id="6832.A0A553PRT9"/>
<dbReference type="Pfam" id="PF17105">
    <property type="entry name" value="BRD4_CDT"/>
    <property type="match status" value="1"/>
</dbReference>
<feature type="compositionally biased region" description="Basic and acidic residues" evidence="4">
    <location>
        <begin position="887"/>
        <end position="927"/>
    </location>
</feature>
<feature type="compositionally biased region" description="Low complexity" evidence="4">
    <location>
        <begin position="685"/>
        <end position="702"/>
    </location>
</feature>
<dbReference type="Proteomes" id="UP000318571">
    <property type="component" value="Chromosome 12"/>
</dbReference>
<dbReference type="GO" id="GO:0006355">
    <property type="term" value="P:regulation of DNA-templated transcription"/>
    <property type="evidence" value="ECO:0007669"/>
    <property type="project" value="TreeGrafter"/>
</dbReference>
<dbReference type="PANTHER" id="PTHR22880:SF225">
    <property type="entry name" value="BROMODOMAIN-CONTAINING PROTEIN BET-1-RELATED"/>
    <property type="match status" value="1"/>
</dbReference>
<dbReference type="CDD" id="cd05497">
    <property type="entry name" value="Bromo_Brdt_I_like"/>
    <property type="match status" value="1"/>
</dbReference>
<feature type="region of interest" description="Disordered" evidence="4">
    <location>
        <begin position="861"/>
        <end position="1015"/>
    </location>
</feature>
<organism evidence="6 7">
    <name type="scientific">Tigriopus californicus</name>
    <name type="common">Marine copepod</name>
    <dbReference type="NCBI Taxonomy" id="6832"/>
    <lineage>
        <taxon>Eukaryota</taxon>
        <taxon>Metazoa</taxon>
        <taxon>Ecdysozoa</taxon>
        <taxon>Arthropoda</taxon>
        <taxon>Crustacea</taxon>
        <taxon>Multicrustacea</taxon>
        <taxon>Hexanauplia</taxon>
        <taxon>Copepoda</taxon>
        <taxon>Harpacticoida</taxon>
        <taxon>Harpacticidae</taxon>
        <taxon>Tigriopus</taxon>
    </lineage>
</organism>
<dbReference type="InterPro" id="IPR038336">
    <property type="entry name" value="NET_sf"/>
</dbReference>
<accession>A0A553PRT9</accession>
<feature type="compositionally biased region" description="Polar residues" evidence="4">
    <location>
        <begin position="861"/>
        <end position="880"/>
    </location>
</feature>
<keyword evidence="1" id="KW-0677">Repeat</keyword>
<feature type="compositionally biased region" description="Low complexity" evidence="4">
    <location>
        <begin position="174"/>
        <end position="184"/>
    </location>
</feature>
<dbReference type="InterPro" id="IPR043508">
    <property type="entry name" value="Bromo_Brdt_I"/>
</dbReference>